<proteinExistence type="predicted"/>
<comment type="caution">
    <text evidence="1">The sequence shown here is derived from an EMBL/GenBank/DDBJ whole genome shotgun (WGS) entry which is preliminary data.</text>
</comment>
<dbReference type="EMBL" id="VSRR010001684">
    <property type="protein sequence ID" value="MPC27056.1"/>
    <property type="molecule type" value="Genomic_DNA"/>
</dbReference>
<accession>A0A5B7E1N9</accession>
<gene>
    <name evidence="1" type="ORF">E2C01_020210</name>
</gene>
<name>A0A5B7E1N9_PORTR</name>
<sequence>MRLESRLTTLTFSSTWADGRWDWMAGGTGEKAENTTAQVCRRIIPLGSAPIGARSGSRVPKSSID</sequence>
<evidence type="ECO:0000313" key="1">
    <source>
        <dbReference type="EMBL" id="MPC27056.1"/>
    </source>
</evidence>
<organism evidence="1 2">
    <name type="scientific">Portunus trituberculatus</name>
    <name type="common">Swimming crab</name>
    <name type="synonym">Neptunus trituberculatus</name>
    <dbReference type="NCBI Taxonomy" id="210409"/>
    <lineage>
        <taxon>Eukaryota</taxon>
        <taxon>Metazoa</taxon>
        <taxon>Ecdysozoa</taxon>
        <taxon>Arthropoda</taxon>
        <taxon>Crustacea</taxon>
        <taxon>Multicrustacea</taxon>
        <taxon>Malacostraca</taxon>
        <taxon>Eumalacostraca</taxon>
        <taxon>Eucarida</taxon>
        <taxon>Decapoda</taxon>
        <taxon>Pleocyemata</taxon>
        <taxon>Brachyura</taxon>
        <taxon>Eubrachyura</taxon>
        <taxon>Portunoidea</taxon>
        <taxon>Portunidae</taxon>
        <taxon>Portuninae</taxon>
        <taxon>Portunus</taxon>
    </lineage>
</organism>
<keyword evidence="2" id="KW-1185">Reference proteome</keyword>
<dbReference type="AlphaFoldDB" id="A0A5B7E1N9"/>
<dbReference type="Proteomes" id="UP000324222">
    <property type="component" value="Unassembled WGS sequence"/>
</dbReference>
<protein>
    <submittedName>
        <fullName evidence="1">Uncharacterized protein</fullName>
    </submittedName>
</protein>
<evidence type="ECO:0000313" key="2">
    <source>
        <dbReference type="Proteomes" id="UP000324222"/>
    </source>
</evidence>
<reference evidence="1 2" key="1">
    <citation type="submission" date="2019-05" db="EMBL/GenBank/DDBJ databases">
        <title>Another draft genome of Portunus trituberculatus and its Hox gene families provides insights of decapod evolution.</title>
        <authorList>
            <person name="Jeong J.-H."/>
            <person name="Song I."/>
            <person name="Kim S."/>
            <person name="Choi T."/>
            <person name="Kim D."/>
            <person name="Ryu S."/>
            <person name="Kim W."/>
        </authorList>
    </citation>
    <scope>NUCLEOTIDE SEQUENCE [LARGE SCALE GENOMIC DNA]</scope>
    <source>
        <tissue evidence="1">Muscle</tissue>
    </source>
</reference>